<organism evidence="4 5">
    <name type="scientific">Paramecium primaurelia</name>
    <dbReference type="NCBI Taxonomy" id="5886"/>
    <lineage>
        <taxon>Eukaryota</taxon>
        <taxon>Sar</taxon>
        <taxon>Alveolata</taxon>
        <taxon>Ciliophora</taxon>
        <taxon>Intramacronucleata</taxon>
        <taxon>Oligohymenophorea</taxon>
        <taxon>Peniculida</taxon>
        <taxon>Parameciidae</taxon>
        <taxon>Paramecium</taxon>
    </lineage>
</organism>
<dbReference type="AlphaFoldDB" id="A0A8S1MIX2"/>
<gene>
    <name evidence="4" type="ORF">PPRIM_AZ9-3.1.T0620010</name>
</gene>
<evidence type="ECO:0000259" key="3">
    <source>
        <dbReference type="PROSITE" id="PS50157"/>
    </source>
</evidence>
<keyword evidence="1" id="KW-0863">Zinc-finger</keyword>
<dbReference type="PROSITE" id="PS50157">
    <property type="entry name" value="ZINC_FINGER_C2H2_2"/>
    <property type="match status" value="1"/>
</dbReference>
<dbReference type="PROSITE" id="PS00028">
    <property type="entry name" value="ZINC_FINGER_C2H2_1"/>
    <property type="match status" value="1"/>
</dbReference>
<evidence type="ECO:0000313" key="4">
    <source>
        <dbReference type="EMBL" id="CAD8079409.1"/>
    </source>
</evidence>
<dbReference type="InterPro" id="IPR013087">
    <property type="entry name" value="Znf_C2H2_type"/>
</dbReference>
<proteinExistence type="predicted"/>
<accession>A0A8S1MIX2</accession>
<evidence type="ECO:0000256" key="1">
    <source>
        <dbReference type="PROSITE-ProRule" id="PRU00042"/>
    </source>
</evidence>
<protein>
    <recommendedName>
        <fullName evidence="3">C2H2-type domain-containing protein</fullName>
    </recommendedName>
</protein>
<comment type="caution">
    <text evidence="4">The sequence shown here is derived from an EMBL/GenBank/DDBJ whole genome shotgun (WGS) entry which is preliminary data.</text>
</comment>
<keyword evidence="1" id="KW-0479">Metal-binding</keyword>
<feature type="domain" description="C2H2-type" evidence="3">
    <location>
        <begin position="80"/>
        <end position="108"/>
    </location>
</feature>
<dbReference type="GO" id="GO:0008270">
    <property type="term" value="F:zinc ion binding"/>
    <property type="evidence" value="ECO:0007669"/>
    <property type="project" value="UniProtKB-KW"/>
</dbReference>
<dbReference type="EMBL" id="CAJJDM010000063">
    <property type="protein sequence ID" value="CAD8079409.1"/>
    <property type="molecule type" value="Genomic_DNA"/>
</dbReference>
<keyword evidence="1" id="KW-0862">Zinc</keyword>
<evidence type="ECO:0000256" key="2">
    <source>
        <dbReference type="SAM" id="MobiDB-lite"/>
    </source>
</evidence>
<feature type="region of interest" description="Disordered" evidence="2">
    <location>
        <begin position="1"/>
        <end position="22"/>
    </location>
</feature>
<dbReference type="Proteomes" id="UP000688137">
    <property type="component" value="Unassembled WGS sequence"/>
</dbReference>
<reference evidence="4" key="1">
    <citation type="submission" date="2021-01" db="EMBL/GenBank/DDBJ databases">
        <authorList>
            <consortium name="Genoscope - CEA"/>
            <person name="William W."/>
        </authorList>
    </citation>
    <scope>NUCLEOTIDE SEQUENCE</scope>
</reference>
<evidence type="ECO:0000313" key="5">
    <source>
        <dbReference type="Proteomes" id="UP000688137"/>
    </source>
</evidence>
<keyword evidence="5" id="KW-1185">Reference proteome</keyword>
<name>A0A8S1MIX2_PARPR</name>
<feature type="compositionally biased region" description="Basic and acidic residues" evidence="2">
    <location>
        <begin position="9"/>
        <end position="19"/>
    </location>
</feature>
<sequence length="126" mass="14771">MLMDSMDQSSHKTKDDSEQPKYNLKMNYKLEVRKQHLLAQFLQAKLDDTHRCIVKLQKQVSNNEVLHKRISRKNCITKPFKCSNCTHTYSSKAALKQHQKLKHSQEQTPITQPLDQQKVVEPLTEI</sequence>